<organism evidence="1 2">
    <name type="scientific">Striga asiatica</name>
    <name type="common">Asiatic witchweed</name>
    <name type="synonym">Buchnera asiatica</name>
    <dbReference type="NCBI Taxonomy" id="4170"/>
    <lineage>
        <taxon>Eukaryota</taxon>
        <taxon>Viridiplantae</taxon>
        <taxon>Streptophyta</taxon>
        <taxon>Embryophyta</taxon>
        <taxon>Tracheophyta</taxon>
        <taxon>Spermatophyta</taxon>
        <taxon>Magnoliopsida</taxon>
        <taxon>eudicotyledons</taxon>
        <taxon>Gunneridae</taxon>
        <taxon>Pentapetalae</taxon>
        <taxon>asterids</taxon>
        <taxon>lamiids</taxon>
        <taxon>Lamiales</taxon>
        <taxon>Orobanchaceae</taxon>
        <taxon>Buchnereae</taxon>
        <taxon>Striga</taxon>
    </lineage>
</organism>
<comment type="caution">
    <text evidence="1">The sequence shown here is derived from an EMBL/GenBank/DDBJ whole genome shotgun (WGS) entry which is preliminary data.</text>
</comment>
<reference evidence="2" key="1">
    <citation type="journal article" date="2019" name="Curr. Biol.">
        <title>Genome Sequence of Striga asiatica Provides Insight into the Evolution of Plant Parasitism.</title>
        <authorList>
            <person name="Yoshida S."/>
            <person name="Kim S."/>
            <person name="Wafula E.K."/>
            <person name="Tanskanen J."/>
            <person name="Kim Y.M."/>
            <person name="Honaas L."/>
            <person name="Yang Z."/>
            <person name="Spallek T."/>
            <person name="Conn C.E."/>
            <person name="Ichihashi Y."/>
            <person name="Cheong K."/>
            <person name="Cui S."/>
            <person name="Der J.P."/>
            <person name="Gundlach H."/>
            <person name="Jiao Y."/>
            <person name="Hori C."/>
            <person name="Ishida J.K."/>
            <person name="Kasahara H."/>
            <person name="Kiba T."/>
            <person name="Kim M.S."/>
            <person name="Koo N."/>
            <person name="Laohavisit A."/>
            <person name="Lee Y.H."/>
            <person name="Lumba S."/>
            <person name="McCourt P."/>
            <person name="Mortimer J.C."/>
            <person name="Mutuku J.M."/>
            <person name="Nomura T."/>
            <person name="Sasaki-Sekimoto Y."/>
            <person name="Seto Y."/>
            <person name="Wang Y."/>
            <person name="Wakatake T."/>
            <person name="Sakakibara H."/>
            <person name="Demura T."/>
            <person name="Yamaguchi S."/>
            <person name="Yoneyama K."/>
            <person name="Manabe R.I."/>
            <person name="Nelson D.C."/>
            <person name="Schulman A.H."/>
            <person name="Timko M.P."/>
            <person name="dePamphilis C.W."/>
            <person name="Choi D."/>
            <person name="Shirasu K."/>
        </authorList>
    </citation>
    <scope>NUCLEOTIDE SEQUENCE [LARGE SCALE GENOMIC DNA]</scope>
    <source>
        <strain evidence="2">cv. UVA1</strain>
    </source>
</reference>
<name>A0A5A7QRJ8_STRAF</name>
<protein>
    <submittedName>
        <fullName evidence="1">DNA binding</fullName>
    </submittedName>
</protein>
<proteinExistence type="predicted"/>
<evidence type="ECO:0000313" key="1">
    <source>
        <dbReference type="EMBL" id="GER46541.1"/>
    </source>
</evidence>
<evidence type="ECO:0000313" key="2">
    <source>
        <dbReference type="Proteomes" id="UP000325081"/>
    </source>
</evidence>
<dbReference type="EMBL" id="BKCP01007626">
    <property type="protein sequence ID" value="GER46541.1"/>
    <property type="molecule type" value="Genomic_DNA"/>
</dbReference>
<keyword evidence="2" id="KW-1185">Reference proteome</keyword>
<sequence>MRVLTAEIRNQDFAEVATAAALGGDEGGTTRRDGTPAKSLFLPPMLSTNVSSVGLHDTTYQSLEQASHSDEDSIDTIEWPGTRHNPVLAAHRDGCGGGCGIYEALFMPVQITYISWTHISWVAMPKSKLGGHLAALYKLQYR</sequence>
<gene>
    <name evidence="1" type="ORF">STAS_23593</name>
</gene>
<accession>A0A5A7QRJ8</accession>
<dbReference type="AlphaFoldDB" id="A0A5A7QRJ8"/>
<dbReference type="Proteomes" id="UP000325081">
    <property type="component" value="Unassembled WGS sequence"/>
</dbReference>